<feature type="domain" description="GtrA/DPMS transmembrane" evidence="7">
    <location>
        <begin position="22"/>
        <end position="138"/>
    </location>
</feature>
<evidence type="ECO:0000256" key="3">
    <source>
        <dbReference type="ARBA" id="ARBA00022692"/>
    </source>
</evidence>
<dbReference type="RefSeq" id="WP_209669838.1">
    <property type="nucleotide sequence ID" value="NZ_JAGGMS010000001.1"/>
</dbReference>
<keyword evidence="4 6" id="KW-1133">Transmembrane helix</keyword>
<sequence>MVIPAPEAPPRHDGLAVHAGWYLAAGVVTTAAQFVLYFLLRAPLGAHGANLLAIIVTTIGNTEFHRRITFAGHDSPPRRRHVQILATIAFYAGYGSVVLLALHALVPEPSAVTETVVLATAGLLGGVCRFAALRWWVFAHRHPESRG</sequence>
<feature type="transmembrane region" description="Helical" evidence="6">
    <location>
        <begin position="84"/>
        <end position="105"/>
    </location>
</feature>
<comment type="similarity">
    <text evidence="2">Belongs to the GtrA family.</text>
</comment>
<keyword evidence="3 6" id="KW-0812">Transmembrane</keyword>
<evidence type="ECO:0000256" key="6">
    <source>
        <dbReference type="SAM" id="Phobius"/>
    </source>
</evidence>
<keyword evidence="5 6" id="KW-0472">Membrane</keyword>
<feature type="transmembrane region" description="Helical" evidence="6">
    <location>
        <begin position="117"/>
        <end position="137"/>
    </location>
</feature>
<dbReference type="Pfam" id="PF04138">
    <property type="entry name" value="GtrA_DPMS_TM"/>
    <property type="match status" value="1"/>
</dbReference>
<feature type="transmembrane region" description="Helical" evidence="6">
    <location>
        <begin position="20"/>
        <end position="40"/>
    </location>
</feature>
<dbReference type="Proteomes" id="UP000741013">
    <property type="component" value="Unassembled WGS sequence"/>
</dbReference>
<dbReference type="PANTHER" id="PTHR38459:SF1">
    <property type="entry name" value="PROPHAGE BACTOPRENOL-LINKED GLUCOSE TRANSLOCASE HOMOLOG"/>
    <property type="match status" value="1"/>
</dbReference>
<proteinExistence type="inferred from homology"/>
<gene>
    <name evidence="8" type="ORF">JOM49_008148</name>
</gene>
<protein>
    <submittedName>
        <fullName evidence="8">Flippase GtrA</fullName>
    </submittedName>
</protein>
<comment type="caution">
    <text evidence="8">The sequence shown here is derived from an EMBL/GenBank/DDBJ whole genome shotgun (WGS) entry which is preliminary data.</text>
</comment>
<evidence type="ECO:0000256" key="4">
    <source>
        <dbReference type="ARBA" id="ARBA00022989"/>
    </source>
</evidence>
<evidence type="ECO:0000313" key="9">
    <source>
        <dbReference type="Proteomes" id="UP000741013"/>
    </source>
</evidence>
<name>A0ABS4Q4M0_9PSEU</name>
<reference evidence="8 9" key="1">
    <citation type="submission" date="2021-03" db="EMBL/GenBank/DDBJ databases">
        <title>Sequencing the genomes of 1000 actinobacteria strains.</title>
        <authorList>
            <person name="Klenk H.-P."/>
        </authorList>
    </citation>
    <scope>NUCLEOTIDE SEQUENCE [LARGE SCALE GENOMIC DNA]</scope>
    <source>
        <strain evidence="8 9">DSM 45510</strain>
    </source>
</reference>
<evidence type="ECO:0000256" key="2">
    <source>
        <dbReference type="ARBA" id="ARBA00009399"/>
    </source>
</evidence>
<dbReference type="InterPro" id="IPR051401">
    <property type="entry name" value="GtrA_CellWall_Glycosyl"/>
</dbReference>
<dbReference type="InterPro" id="IPR007267">
    <property type="entry name" value="GtrA_DPMS_TM"/>
</dbReference>
<evidence type="ECO:0000256" key="1">
    <source>
        <dbReference type="ARBA" id="ARBA00004141"/>
    </source>
</evidence>
<keyword evidence="9" id="KW-1185">Reference proteome</keyword>
<evidence type="ECO:0000313" key="8">
    <source>
        <dbReference type="EMBL" id="MBP2186622.1"/>
    </source>
</evidence>
<evidence type="ECO:0000256" key="5">
    <source>
        <dbReference type="ARBA" id="ARBA00023136"/>
    </source>
</evidence>
<accession>A0ABS4Q4M0</accession>
<dbReference type="EMBL" id="JAGGMS010000001">
    <property type="protein sequence ID" value="MBP2186622.1"/>
    <property type="molecule type" value="Genomic_DNA"/>
</dbReference>
<organism evidence="8 9">
    <name type="scientific">Amycolatopsis magusensis</name>
    <dbReference type="NCBI Taxonomy" id="882444"/>
    <lineage>
        <taxon>Bacteria</taxon>
        <taxon>Bacillati</taxon>
        <taxon>Actinomycetota</taxon>
        <taxon>Actinomycetes</taxon>
        <taxon>Pseudonocardiales</taxon>
        <taxon>Pseudonocardiaceae</taxon>
        <taxon>Amycolatopsis</taxon>
    </lineage>
</organism>
<dbReference type="PANTHER" id="PTHR38459">
    <property type="entry name" value="PROPHAGE BACTOPRENOL-LINKED GLUCOSE TRANSLOCASE HOMOLOG"/>
    <property type="match status" value="1"/>
</dbReference>
<evidence type="ECO:0000259" key="7">
    <source>
        <dbReference type="Pfam" id="PF04138"/>
    </source>
</evidence>
<comment type="subcellular location">
    <subcellularLocation>
        <location evidence="1">Membrane</location>
        <topology evidence="1">Multi-pass membrane protein</topology>
    </subcellularLocation>
</comment>